<gene>
    <name evidence="2" type="ORF">CKW00_08940</name>
</gene>
<sequence>MHIQFTDEASKLLDGLMADSGRSVLRLEYDTDDCGCGVNGVPLMRLDDKTDSTDMHVESDRYTVVMNGEQSLFFRKNMAVEVFKGAFRLKSDEGILNPVISVKQVKEKAEAF</sequence>
<evidence type="ECO:0000259" key="1">
    <source>
        <dbReference type="Pfam" id="PF01521"/>
    </source>
</evidence>
<keyword evidence="3" id="KW-1185">Reference proteome</keyword>
<evidence type="ECO:0000313" key="3">
    <source>
        <dbReference type="Proteomes" id="UP000217561"/>
    </source>
</evidence>
<dbReference type="SUPFAM" id="SSF89360">
    <property type="entry name" value="HesB-like domain"/>
    <property type="match status" value="1"/>
</dbReference>
<dbReference type="EMBL" id="NSGH01000012">
    <property type="protein sequence ID" value="PBB05508.1"/>
    <property type="molecule type" value="Genomic_DNA"/>
</dbReference>
<accession>A0ABX4HR09</accession>
<dbReference type="Proteomes" id="UP000217561">
    <property type="component" value="Unassembled WGS sequence"/>
</dbReference>
<dbReference type="RefSeq" id="WP_095822301.1">
    <property type="nucleotide sequence ID" value="NZ_NSGH01000012.1"/>
</dbReference>
<proteinExistence type="predicted"/>
<feature type="domain" description="Core" evidence="1">
    <location>
        <begin position="1"/>
        <end position="103"/>
    </location>
</feature>
<dbReference type="Pfam" id="PF01521">
    <property type="entry name" value="Fe-S_biosyn"/>
    <property type="match status" value="1"/>
</dbReference>
<comment type="caution">
    <text evidence="2">The sequence shown here is derived from an EMBL/GenBank/DDBJ whole genome shotgun (WGS) entry which is preliminary data.</text>
</comment>
<protein>
    <recommendedName>
        <fullName evidence="1">Core domain-containing protein</fullName>
    </recommendedName>
</protein>
<dbReference type="InterPro" id="IPR000361">
    <property type="entry name" value="ATAP_core_dom"/>
</dbReference>
<evidence type="ECO:0000313" key="2">
    <source>
        <dbReference type="EMBL" id="PBB05508.1"/>
    </source>
</evidence>
<name>A0ABX4HR09_9BACI</name>
<dbReference type="Gene3D" id="2.60.300.12">
    <property type="entry name" value="HesB-like domain"/>
    <property type="match status" value="1"/>
</dbReference>
<organism evidence="2 3">
    <name type="scientific">Salimicrobium humidisoli</name>
    <dbReference type="NCBI Taxonomy" id="2029857"/>
    <lineage>
        <taxon>Bacteria</taxon>
        <taxon>Bacillati</taxon>
        <taxon>Bacillota</taxon>
        <taxon>Bacilli</taxon>
        <taxon>Bacillales</taxon>
        <taxon>Bacillaceae</taxon>
        <taxon>Salimicrobium</taxon>
    </lineage>
</organism>
<dbReference type="InterPro" id="IPR035903">
    <property type="entry name" value="HesB-like_dom_sf"/>
</dbReference>
<reference evidence="2 3" key="1">
    <citation type="submission" date="2017-08" db="EMBL/GenBank/DDBJ databases">
        <title>Salimicrobium alkalisoli sp. nov., isolated from saline alkaline soil.</title>
        <authorList>
            <person name="Zhang G."/>
            <person name="Xiong Q."/>
        </authorList>
    </citation>
    <scope>NUCLEOTIDE SEQUENCE [LARGE SCALE GENOMIC DNA]</scope>
    <source>
        <strain evidence="2 3">WN024</strain>
    </source>
</reference>